<feature type="domain" description="HTH merR-type" evidence="3">
    <location>
        <begin position="6"/>
        <end position="74"/>
    </location>
</feature>
<dbReference type="RefSeq" id="WP_204868498.1">
    <property type="nucleotide sequence ID" value="NZ_JAFBBK010000001.1"/>
</dbReference>
<feature type="coiled-coil region" evidence="2">
    <location>
        <begin position="81"/>
        <end position="108"/>
    </location>
</feature>
<protein>
    <submittedName>
        <fullName evidence="4">DNA-binding transcriptional MerR regulator/effector-binding domain-containing protein</fullName>
    </submittedName>
</protein>
<dbReference type="InterPro" id="IPR047057">
    <property type="entry name" value="MerR_fam"/>
</dbReference>
<dbReference type="PANTHER" id="PTHR30204">
    <property type="entry name" value="REDOX-CYCLING DRUG-SENSING TRANSCRIPTIONAL ACTIVATOR SOXR"/>
    <property type="match status" value="1"/>
</dbReference>
<evidence type="ECO:0000256" key="1">
    <source>
        <dbReference type="ARBA" id="ARBA00023125"/>
    </source>
</evidence>
<name>A0ABS2KU32_9NOCA</name>
<dbReference type="Pfam" id="PF13411">
    <property type="entry name" value="MerR_1"/>
    <property type="match status" value="1"/>
</dbReference>
<accession>A0ABS2KU32</accession>
<dbReference type="PROSITE" id="PS50937">
    <property type="entry name" value="HTH_MERR_2"/>
    <property type="match status" value="1"/>
</dbReference>
<dbReference type="PANTHER" id="PTHR30204:SF97">
    <property type="entry name" value="MERR FAMILY REGULATORY PROTEIN"/>
    <property type="match status" value="1"/>
</dbReference>
<dbReference type="InterPro" id="IPR000551">
    <property type="entry name" value="MerR-type_HTH_dom"/>
</dbReference>
<dbReference type="Gene3D" id="1.10.1660.10">
    <property type="match status" value="1"/>
</dbReference>
<dbReference type="SUPFAM" id="SSF46955">
    <property type="entry name" value="Putative DNA-binding domain"/>
    <property type="match status" value="1"/>
</dbReference>
<reference evidence="4 5" key="1">
    <citation type="submission" date="2021-01" db="EMBL/GenBank/DDBJ databases">
        <title>Genomics of switchgrass bacterial isolates.</title>
        <authorList>
            <person name="Shade A."/>
        </authorList>
    </citation>
    <scope>NUCLEOTIDE SEQUENCE [LARGE SCALE GENOMIC DNA]</scope>
    <source>
        <strain evidence="4 5">PvP111</strain>
    </source>
</reference>
<dbReference type="Gene3D" id="3.20.80.10">
    <property type="entry name" value="Regulatory factor, effector binding domain"/>
    <property type="match status" value="1"/>
</dbReference>
<evidence type="ECO:0000259" key="3">
    <source>
        <dbReference type="PROSITE" id="PS50937"/>
    </source>
</evidence>
<dbReference type="SUPFAM" id="SSF55136">
    <property type="entry name" value="Probable bacterial effector-binding domain"/>
    <property type="match status" value="1"/>
</dbReference>
<proteinExistence type="predicted"/>
<sequence length="270" mass="29408">MAARVTIGEFSMMTRLTRKALRLYHDEGLLEPADVDPSSGYRYYDVSQVAGARMIKRLRDLDMPLPDVRSYVTAENGSVRRRVLTQHLDRLESELRRTQDAVSSLRALVDASTASPSIGMRNDPPIVAVAVSGTVTLSGVADWWNTAHDTLIERLRSAGIEAVGPLGADFDKELFADETGSASLWYPVDSARAARCALDVVTVAGGQFAVALHDGPDARIDETYSALGTHVAEHGIGRDGPVRERYPRGVHSEGELVTEIGWPVRDPTVL</sequence>
<dbReference type="CDD" id="cd01107">
    <property type="entry name" value="HTH_BmrR"/>
    <property type="match status" value="1"/>
</dbReference>
<dbReference type="InterPro" id="IPR010499">
    <property type="entry name" value="AraC_E-bd"/>
</dbReference>
<dbReference type="InterPro" id="IPR009061">
    <property type="entry name" value="DNA-bd_dom_put_sf"/>
</dbReference>
<organism evidence="4 5">
    <name type="scientific">Rhodococcoides corynebacterioides</name>
    <dbReference type="NCBI Taxonomy" id="53972"/>
    <lineage>
        <taxon>Bacteria</taxon>
        <taxon>Bacillati</taxon>
        <taxon>Actinomycetota</taxon>
        <taxon>Actinomycetes</taxon>
        <taxon>Mycobacteriales</taxon>
        <taxon>Nocardiaceae</taxon>
        <taxon>Rhodococcoides</taxon>
    </lineage>
</organism>
<comment type="caution">
    <text evidence="4">The sequence shown here is derived from an EMBL/GenBank/DDBJ whole genome shotgun (WGS) entry which is preliminary data.</text>
</comment>
<keyword evidence="2" id="KW-0175">Coiled coil</keyword>
<dbReference type="InterPro" id="IPR011256">
    <property type="entry name" value="Reg_factor_effector_dom_sf"/>
</dbReference>
<dbReference type="EMBL" id="JAFBBK010000001">
    <property type="protein sequence ID" value="MBM7415455.1"/>
    <property type="molecule type" value="Genomic_DNA"/>
</dbReference>
<dbReference type="GO" id="GO:0003677">
    <property type="term" value="F:DNA binding"/>
    <property type="evidence" value="ECO:0007669"/>
    <property type="project" value="UniProtKB-KW"/>
</dbReference>
<keyword evidence="5" id="KW-1185">Reference proteome</keyword>
<dbReference type="InterPro" id="IPR029442">
    <property type="entry name" value="GyrI-like"/>
</dbReference>
<dbReference type="Pfam" id="PF06445">
    <property type="entry name" value="GyrI-like"/>
    <property type="match status" value="1"/>
</dbReference>
<dbReference type="SMART" id="SM00871">
    <property type="entry name" value="AraC_E_bind"/>
    <property type="match status" value="1"/>
</dbReference>
<evidence type="ECO:0000256" key="2">
    <source>
        <dbReference type="SAM" id="Coils"/>
    </source>
</evidence>
<gene>
    <name evidence="4" type="ORF">JOE42_002188</name>
</gene>
<dbReference type="Proteomes" id="UP000703038">
    <property type="component" value="Unassembled WGS sequence"/>
</dbReference>
<keyword evidence="1 4" id="KW-0238">DNA-binding</keyword>
<dbReference type="SMART" id="SM00422">
    <property type="entry name" value="HTH_MERR"/>
    <property type="match status" value="1"/>
</dbReference>
<evidence type="ECO:0000313" key="4">
    <source>
        <dbReference type="EMBL" id="MBM7415455.1"/>
    </source>
</evidence>
<evidence type="ECO:0000313" key="5">
    <source>
        <dbReference type="Proteomes" id="UP000703038"/>
    </source>
</evidence>